<sequence length="47" mass="5767">MNLYKIDIHICINKNKKHRATNYQQFNNKLLLLTLQLENNQKKIKKR</sequence>
<reference evidence="1" key="1">
    <citation type="submission" date="2013-07" db="EMBL/GenBank/DDBJ databases">
        <title>Sub-species coevolution in mutualistic symbiosis.</title>
        <authorList>
            <person name="Murfin K."/>
            <person name="Klassen J."/>
            <person name="Lee M."/>
            <person name="Forst S."/>
            <person name="Stock P."/>
            <person name="Goodrich-Blair H."/>
        </authorList>
    </citation>
    <scope>NUCLEOTIDE SEQUENCE [LARGE SCALE GENOMIC DNA]</scope>
    <source>
        <strain evidence="1">Kraussei Becker Underwood</strain>
    </source>
</reference>
<dbReference type="EMBL" id="CBSZ010000143">
    <property type="protein sequence ID" value="CDH23970.1"/>
    <property type="molecule type" value="Genomic_DNA"/>
</dbReference>
<dbReference type="Proteomes" id="UP000028493">
    <property type="component" value="Unassembled WGS sequence"/>
</dbReference>
<dbReference type="HOGENOM" id="CLU_3174890_0_0_6"/>
<organism evidence="1">
    <name type="scientific">Xenorhabdus bovienii str. kraussei Becker Underwood</name>
    <dbReference type="NCBI Taxonomy" id="1398204"/>
    <lineage>
        <taxon>Bacteria</taxon>
        <taxon>Pseudomonadati</taxon>
        <taxon>Pseudomonadota</taxon>
        <taxon>Gammaproteobacteria</taxon>
        <taxon>Enterobacterales</taxon>
        <taxon>Morganellaceae</taxon>
        <taxon>Xenorhabdus</taxon>
    </lineage>
</organism>
<accession>A0A077PHY9</accession>
<proteinExistence type="predicted"/>
<gene>
    <name evidence="1" type="ORF">XBKB1_2270006</name>
</gene>
<name>A0A077PHY9_XENBV</name>
<evidence type="ECO:0000313" key="1">
    <source>
        <dbReference type="EMBL" id="CDH23970.1"/>
    </source>
</evidence>
<dbReference type="AlphaFoldDB" id="A0A077PHY9"/>
<protein>
    <submittedName>
        <fullName evidence="1">Uncharacterized protein</fullName>
    </submittedName>
</protein>
<comment type="caution">
    <text evidence="1">The sequence shown here is derived from an EMBL/GenBank/DDBJ whole genome shotgun (WGS) entry which is preliminary data.</text>
</comment>